<dbReference type="CDD" id="cd22408">
    <property type="entry name" value="KH-I_Vigilin_rpt4"/>
    <property type="match status" value="1"/>
</dbReference>
<feature type="region of interest" description="Disordered" evidence="2">
    <location>
        <begin position="1"/>
        <end position="41"/>
    </location>
</feature>
<keyword evidence="1" id="KW-0677">Repeat</keyword>
<reference evidence="4" key="1">
    <citation type="submission" date="2023-03" db="EMBL/GenBank/DDBJ databases">
        <title>Mating type loci evolution in Malassezia.</title>
        <authorList>
            <person name="Coelho M.A."/>
        </authorList>
    </citation>
    <scope>NUCLEOTIDE SEQUENCE</scope>
    <source>
        <strain evidence="4">CBS 7876</strain>
    </source>
</reference>
<dbReference type="Gene3D" id="3.30.1370.10">
    <property type="entry name" value="K Homology domain, type 1"/>
    <property type="match status" value="7"/>
</dbReference>
<proteinExistence type="predicted"/>
<dbReference type="GO" id="GO:0003723">
    <property type="term" value="F:RNA binding"/>
    <property type="evidence" value="ECO:0007669"/>
    <property type="project" value="InterPro"/>
</dbReference>
<evidence type="ECO:0000256" key="2">
    <source>
        <dbReference type="SAM" id="MobiDB-lite"/>
    </source>
</evidence>
<feature type="domain" description="K Homology" evidence="3">
    <location>
        <begin position="625"/>
        <end position="696"/>
    </location>
</feature>
<feature type="domain" description="K Homology" evidence="3">
    <location>
        <begin position="447"/>
        <end position="515"/>
    </location>
</feature>
<protein>
    <recommendedName>
        <fullName evidence="3">K Homology domain-containing protein</fullName>
    </recommendedName>
</protein>
<dbReference type="Proteomes" id="UP001214603">
    <property type="component" value="Chromosome 9"/>
</dbReference>
<dbReference type="EMBL" id="CP119942">
    <property type="protein sequence ID" value="WFD04523.1"/>
    <property type="molecule type" value="Genomic_DNA"/>
</dbReference>
<sequence length="1030" mass="109483">MADPFPSLGGAETYAAPSAPKKGGAAANARPDVGSQDAFPALGGSAPAKPAAWVSHVPVIQRVTHQASVQLRLSEEQLTRLSQLLQRVQQRCPRVKIEASTTRKTNVTTFILKGPNEASVQAAKKELTALFARRVSLTVLVPASLRAYVIGAGGKNIKAITEETGVRIQIPPRAPGAAAPESDDPLADEQVEVTIEGDEVNAQQAQARLEALVAERTSKLTQRITDVDVLYYPFIAGARNAHAAHLAETVGRGEVSVHVPPRGALLAHDAGERARDVAIIVSGERDAVGAVASAIRAEAADFKAHFRTLTMTMPKRQHSLLVGEHAADVLASTGCAIELPSVHDASDTVTIRGPPQQLPHALTAALEKASAMSVQTLDLAAMHAADGEAHARHLVRWLAQRAPRTPSVQVYYPRENAPVVVEVVGTDATAVARHHAELEALARPVDASLVRVVELDPLAHGMVIGKKGQGLRTFEARGVDVLVPPESSGRSDVLLVLGRAEGVSRLPARGAERADAARGVLDGIAAELAQAGVAAADMRTEQVEVPAKFHGAVVGPDGTVLNAIIGEDRLMIIVGAARDARAKAYAPRALTEDSILVRGASEAVQRAVQQIQRIAADAEQDHIVNGHVEELSVAPQHVPHLIGRGGAGVAKLREELGVKIDIADADEKRKAPVPIRITGRRECAAEAKARLAAQAQRLADEQTVLITVPAEMYGVIIGQGGKYVTRLQDKYDVRIHFPPDRHSSEAGQVSVRGSKKGVADARAEILELIEYESENSHTEELRVPSKAVPRLLGRSGATINQLRLDTGAQVDLERKDGGGKLRLRGSRAAVDAARAAVEAIVEQVESETTITLQIPARFHGTLIGSGGKHLREIITRAGGPEDSRTQAQFVRFPRSTEAQDQVTVRGPRELAAKIAAELEGEAKQLMDRVVYGAAVPGALHRQLITRGGTRQSEWQTQHQVGIVLPHWREYAEIGAPANADALADVGDTPVVKVTGPEDGVRTVLAEIQALVAAEKSRKQRASAARIDQDA</sequence>
<name>A0AAF0E1D6_9BASI</name>
<dbReference type="SMART" id="SM00322">
    <property type="entry name" value="KH"/>
    <property type="match status" value="9"/>
</dbReference>
<organism evidence="4 5">
    <name type="scientific">Malassezia obtusa</name>
    <dbReference type="NCBI Taxonomy" id="76774"/>
    <lineage>
        <taxon>Eukaryota</taxon>
        <taxon>Fungi</taxon>
        <taxon>Dikarya</taxon>
        <taxon>Basidiomycota</taxon>
        <taxon>Ustilaginomycotina</taxon>
        <taxon>Malasseziomycetes</taxon>
        <taxon>Malasseziales</taxon>
        <taxon>Malasseziaceae</taxon>
        <taxon>Malassezia</taxon>
    </lineage>
</organism>
<keyword evidence="5" id="KW-1185">Reference proteome</keyword>
<evidence type="ECO:0000313" key="5">
    <source>
        <dbReference type="Proteomes" id="UP001214603"/>
    </source>
</evidence>
<dbReference type="SUPFAM" id="SSF54791">
    <property type="entry name" value="Eukaryotic type KH-domain (KH-domain type I)"/>
    <property type="match status" value="7"/>
</dbReference>
<accession>A0AAF0E1D6</accession>
<feature type="domain" description="K Homology" evidence="3">
    <location>
        <begin position="775"/>
        <end position="842"/>
    </location>
</feature>
<feature type="domain" description="K Homology" evidence="3">
    <location>
        <begin position="700"/>
        <end position="770"/>
    </location>
</feature>
<dbReference type="InterPro" id="IPR036612">
    <property type="entry name" value="KH_dom_type_1_sf"/>
</dbReference>
<dbReference type="InterPro" id="IPR004087">
    <property type="entry name" value="KH_dom"/>
</dbReference>
<evidence type="ECO:0000256" key="1">
    <source>
        <dbReference type="ARBA" id="ARBA00022737"/>
    </source>
</evidence>
<feature type="domain" description="K Homology" evidence="3">
    <location>
        <begin position="133"/>
        <end position="214"/>
    </location>
</feature>
<dbReference type="PANTHER" id="PTHR10288">
    <property type="entry name" value="KH DOMAIN CONTAINING RNA BINDING PROTEIN"/>
    <property type="match status" value="1"/>
</dbReference>
<dbReference type="InterPro" id="IPR004088">
    <property type="entry name" value="KH_dom_type_1"/>
</dbReference>
<dbReference type="Pfam" id="PF00013">
    <property type="entry name" value="KH_1"/>
    <property type="match status" value="6"/>
</dbReference>
<feature type="domain" description="K Homology" evidence="3">
    <location>
        <begin position="537"/>
        <end position="616"/>
    </location>
</feature>
<gene>
    <name evidence="4" type="ORF">MOBT1_003234</name>
</gene>
<feature type="compositionally biased region" description="Low complexity" evidence="2">
    <location>
        <begin position="15"/>
        <end position="29"/>
    </location>
</feature>
<feature type="domain" description="K Homology" evidence="3">
    <location>
        <begin position="927"/>
        <end position="1012"/>
    </location>
</feature>
<evidence type="ECO:0000259" key="3">
    <source>
        <dbReference type="SMART" id="SM00322"/>
    </source>
</evidence>
<feature type="domain" description="K Homology" evidence="3">
    <location>
        <begin position="846"/>
        <end position="923"/>
    </location>
</feature>
<feature type="domain" description="K Homology" evidence="3">
    <location>
        <begin position="305"/>
        <end position="370"/>
    </location>
</feature>
<dbReference type="AlphaFoldDB" id="A0AAF0E1D6"/>
<evidence type="ECO:0000313" key="4">
    <source>
        <dbReference type="EMBL" id="WFD04523.1"/>
    </source>
</evidence>